<dbReference type="AlphaFoldDB" id="A0A6J0G8V8"/>
<dbReference type="RefSeq" id="XP_017659743.1">
    <property type="nucleotide sequence ID" value="XM_017804254.1"/>
</dbReference>
<gene>
    <name evidence="2" type="primary">LOC108492202</name>
</gene>
<accession>A0A6J0G8V8</accession>
<evidence type="ECO:0000313" key="2">
    <source>
        <dbReference type="RefSeq" id="XP_017659743.1"/>
    </source>
</evidence>
<keyword evidence="1" id="KW-1185">Reference proteome</keyword>
<organism evidence="1 2">
    <name type="scientific">Lepidothrix coronata</name>
    <name type="common">blue-crowned manakin</name>
    <dbReference type="NCBI Taxonomy" id="321398"/>
    <lineage>
        <taxon>Eukaryota</taxon>
        <taxon>Metazoa</taxon>
        <taxon>Chordata</taxon>
        <taxon>Craniata</taxon>
        <taxon>Vertebrata</taxon>
        <taxon>Euteleostomi</taxon>
        <taxon>Archelosauria</taxon>
        <taxon>Archosauria</taxon>
        <taxon>Dinosauria</taxon>
        <taxon>Saurischia</taxon>
        <taxon>Theropoda</taxon>
        <taxon>Coelurosauria</taxon>
        <taxon>Aves</taxon>
        <taxon>Neognathae</taxon>
        <taxon>Neoaves</taxon>
        <taxon>Telluraves</taxon>
        <taxon>Australaves</taxon>
        <taxon>Passeriformes</taxon>
        <taxon>Pipridae</taxon>
        <taxon>Lepidothrix</taxon>
    </lineage>
</organism>
<sequence length="224" mass="24754">MQLQFFSWGVAVVAFVRRDQGPAPHHIEPLPVCLKKDPPLAKSDPTNDNGDASVILYLRKAQESELFLLAVSTSVVTVATTPANPEGKDPTKREGPTLPQAASGVFLSLSSFCHGRRLAPLLFALPVAFGSHHRPSESLQSAAAGWSLTTYGKAVPREAMNCHHLVKAWNLRTVFKYWQHILAQSHEIWRAQAKHIQKEQTLISDAVKVQNETNTKGRKISQTH</sequence>
<dbReference type="GeneID" id="108492202"/>
<protein>
    <submittedName>
        <fullName evidence="2">Uncharacterized protein LOC108492202</fullName>
    </submittedName>
</protein>
<reference evidence="2" key="1">
    <citation type="submission" date="2025-08" db="UniProtKB">
        <authorList>
            <consortium name="RefSeq"/>
        </authorList>
    </citation>
    <scope>IDENTIFICATION</scope>
</reference>
<dbReference type="Proteomes" id="UP000504624">
    <property type="component" value="Unplaced"/>
</dbReference>
<proteinExistence type="predicted"/>
<name>A0A6J0G8V8_9PASS</name>
<evidence type="ECO:0000313" key="1">
    <source>
        <dbReference type="Proteomes" id="UP000504624"/>
    </source>
</evidence>